<accession>A0ABS6J5E2</accession>
<evidence type="ECO:0000313" key="1">
    <source>
        <dbReference type="EMBL" id="MBU9698976.1"/>
    </source>
</evidence>
<dbReference type="RefSeq" id="WP_161763073.1">
    <property type="nucleotide sequence ID" value="NZ_JAAATX020000009.1"/>
</dbReference>
<dbReference type="InterPro" id="IPR047324">
    <property type="entry name" value="LbH_gamma_CA-like"/>
</dbReference>
<comment type="caution">
    <text evidence="1">The sequence shown here is derived from an EMBL/GenBank/DDBJ whole genome shotgun (WGS) entry which is preliminary data.</text>
</comment>
<protein>
    <submittedName>
        <fullName evidence="1">Gamma carbonic anhydrase family protein</fullName>
    </submittedName>
</protein>
<dbReference type="Pfam" id="PF00132">
    <property type="entry name" value="Hexapep"/>
    <property type="match status" value="1"/>
</dbReference>
<evidence type="ECO:0000313" key="2">
    <source>
        <dbReference type="Proteomes" id="UP000731907"/>
    </source>
</evidence>
<dbReference type="PANTHER" id="PTHR13061">
    <property type="entry name" value="DYNACTIN SUBUNIT P25"/>
    <property type="match status" value="1"/>
</dbReference>
<proteinExistence type="predicted"/>
<dbReference type="InterPro" id="IPR011004">
    <property type="entry name" value="Trimer_LpxA-like_sf"/>
</dbReference>
<organism evidence="1 2">
    <name type="scientific">Paragemmobacter amnigenus</name>
    <dbReference type="NCBI Taxonomy" id="2852097"/>
    <lineage>
        <taxon>Bacteria</taxon>
        <taxon>Pseudomonadati</taxon>
        <taxon>Pseudomonadota</taxon>
        <taxon>Alphaproteobacteria</taxon>
        <taxon>Rhodobacterales</taxon>
        <taxon>Paracoccaceae</taxon>
        <taxon>Paragemmobacter</taxon>
    </lineage>
</organism>
<dbReference type="InterPro" id="IPR050484">
    <property type="entry name" value="Transf_Hexapept/Carb_Anhydrase"/>
</dbReference>
<dbReference type="SUPFAM" id="SSF51161">
    <property type="entry name" value="Trimeric LpxA-like enzymes"/>
    <property type="match status" value="2"/>
</dbReference>
<dbReference type="Proteomes" id="UP000731907">
    <property type="component" value="Unassembled WGS sequence"/>
</dbReference>
<gene>
    <name evidence="1" type="ORF">GU927_014090</name>
</gene>
<dbReference type="Gene3D" id="2.160.10.10">
    <property type="entry name" value="Hexapeptide repeat proteins"/>
    <property type="match status" value="2"/>
</dbReference>
<dbReference type="InterPro" id="IPR001451">
    <property type="entry name" value="Hexapep"/>
</dbReference>
<sequence>MTEPFGAVSAPYMGISPSFLGTPIFVGAGASVLGRATIGRRAWLGSYSVIRADGHHVTIGDEFQLGEHATVHIAHEVYPTVIGSRVVAGRHAVVHACEIGDDCIIEAGAVVLDGSKVGAGAVISAGSIVFPRSDLAGGWLYSGSPARPVMPITQQDLDARRQALGNDATGKVDGPITSHATSPAQFDCFVAPTARLAGDIRLGPSVGIWYGCVLDGGSHGITIGVGTNVQDNTRILCQHDAVEIAADVTIGHNVTLFDCRVDSDSLVGIGSVISRGTVVERDVLVAAGTETTIGQRLKSGQVWAGRPARPIGKMDDRRRAMLAGTLPTYQGYAEQFRQTQHKALLAEGG</sequence>
<keyword evidence="2" id="KW-1185">Reference proteome</keyword>
<dbReference type="PANTHER" id="PTHR13061:SF29">
    <property type="entry name" value="GAMMA CARBONIC ANHYDRASE-LIKE 1, MITOCHONDRIAL-RELATED"/>
    <property type="match status" value="1"/>
</dbReference>
<reference evidence="1 2" key="1">
    <citation type="submission" date="2021-06" db="EMBL/GenBank/DDBJ databases">
        <title>Rhodobacteraceae bacterium strain HSP-20.</title>
        <authorList>
            <person name="Chen W.-M."/>
        </authorList>
    </citation>
    <scope>NUCLEOTIDE SEQUENCE [LARGE SCALE GENOMIC DNA]</scope>
    <source>
        <strain evidence="1 2">HSP-20</strain>
    </source>
</reference>
<dbReference type="CDD" id="cd04645">
    <property type="entry name" value="LbH_gamma_CA_like"/>
    <property type="match status" value="2"/>
</dbReference>
<dbReference type="EMBL" id="JAAATX020000009">
    <property type="protein sequence ID" value="MBU9698976.1"/>
    <property type="molecule type" value="Genomic_DNA"/>
</dbReference>
<name>A0ABS6J5E2_9RHOB</name>